<name>A0A174SAK3_9FIRM</name>
<dbReference type="Proteomes" id="UP000095762">
    <property type="component" value="Unassembled WGS sequence"/>
</dbReference>
<reference evidence="1 2" key="1">
    <citation type="submission" date="2015-09" db="EMBL/GenBank/DDBJ databases">
        <authorList>
            <consortium name="Pathogen Informatics"/>
        </authorList>
    </citation>
    <scope>NUCLEOTIDE SEQUENCE [LARGE SCALE GENOMIC DNA]</scope>
    <source>
        <strain evidence="1 2">2789STDY5834957</strain>
    </source>
</reference>
<protein>
    <recommendedName>
        <fullName evidence="3">Saccharopine dehydrogenase NADP binding domain-containing protein</fullName>
    </recommendedName>
</protein>
<proteinExistence type="predicted"/>
<dbReference type="SUPFAM" id="SSF51735">
    <property type="entry name" value="NAD(P)-binding Rossmann-fold domains"/>
    <property type="match status" value="1"/>
</dbReference>
<gene>
    <name evidence="1" type="ORF">ERS852569_01222</name>
</gene>
<evidence type="ECO:0000313" key="1">
    <source>
        <dbReference type="EMBL" id="CUP91479.1"/>
    </source>
</evidence>
<evidence type="ECO:0008006" key="3">
    <source>
        <dbReference type="Google" id="ProtNLM"/>
    </source>
</evidence>
<dbReference type="InterPro" id="IPR036291">
    <property type="entry name" value="NAD(P)-bd_dom_sf"/>
</dbReference>
<dbReference type="Gene3D" id="3.40.50.720">
    <property type="entry name" value="NAD(P)-binding Rossmann-like Domain"/>
    <property type="match status" value="1"/>
</dbReference>
<evidence type="ECO:0000313" key="2">
    <source>
        <dbReference type="Proteomes" id="UP000095762"/>
    </source>
</evidence>
<dbReference type="EMBL" id="CZBP01000007">
    <property type="protein sequence ID" value="CUP91479.1"/>
    <property type="molecule type" value="Genomic_DNA"/>
</dbReference>
<sequence>MIGIIGGFGDIGCEVVKSLWMMGYRNLLVGGRHNNDMFHTQTEIKYQYIDLNKQVGIENFVKKCKIIINCSGLSCNMTRVLILKIKEHGCSYIEPQFNRLLKDIIPDRNIAFIQGVGSMPGLSGALPIYLSERFEEVNKIKIYYVGQGKFTHRAAEDYLNGIEDSNNYSMVCYENGELIPNIDKTCEFLPIFYKTYMLLPYYDQEAKEICIFLKPKRAEFYTAMEDNLTYRLLKNAREKYRNNSIQIIEDLCNASVIDSEKKSFCGFAICVDGKRDGKREWRTLILKADTAAILTGTTIAVMADLLIKRKVTFSHNVLSMWECQIQNRNLVEAIINNSRISANIYDCSLEDLSNIEEGEI</sequence>
<dbReference type="RefSeq" id="WP_055059668.1">
    <property type="nucleotide sequence ID" value="NZ_CZBP01000007.1"/>
</dbReference>
<accession>A0A174SAK3</accession>
<organism evidence="1 2">
    <name type="scientific">Blautia obeum</name>
    <dbReference type="NCBI Taxonomy" id="40520"/>
    <lineage>
        <taxon>Bacteria</taxon>
        <taxon>Bacillati</taxon>
        <taxon>Bacillota</taxon>
        <taxon>Clostridia</taxon>
        <taxon>Lachnospirales</taxon>
        <taxon>Lachnospiraceae</taxon>
        <taxon>Blautia</taxon>
    </lineage>
</organism>
<dbReference type="AlphaFoldDB" id="A0A174SAK3"/>